<dbReference type="AlphaFoldDB" id="A0A9D2H3G4"/>
<dbReference type="PANTHER" id="PTHR39337:SF1">
    <property type="entry name" value="BLR5642 PROTEIN"/>
    <property type="match status" value="1"/>
</dbReference>
<comment type="caution">
    <text evidence="1">The sequence shown here is derived from an EMBL/GenBank/DDBJ whole genome shotgun (WGS) entry which is preliminary data.</text>
</comment>
<reference evidence="1" key="2">
    <citation type="submission" date="2021-04" db="EMBL/GenBank/DDBJ databases">
        <authorList>
            <person name="Gilroy R."/>
        </authorList>
    </citation>
    <scope>NUCLEOTIDE SEQUENCE</scope>
    <source>
        <strain evidence="1">ChiHjej8B7-3636</strain>
    </source>
</reference>
<dbReference type="PIRSF" id="PIRSF024492">
    <property type="entry name" value="UCP024492"/>
    <property type="match status" value="1"/>
</dbReference>
<organism evidence="1 2">
    <name type="scientific">Candidatus Microbacterium stercoravium</name>
    <dbReference type="NCBI Taxonomy" id="2838697"/>
    <lineage>
        <taxon>Bacteria</taxon>
        <taxon>Bacillati</taxon>
        <taxon>Actinomycetota</taxon>
        <taxon>Actinomycetes</taxon>
        <taxon>Micrococcales</taxon>
        <taxon>Microbacteriaceae</taxon>
        <taxon>Microbacterium</taxon>
    </lineage>
</organism>
<gene>
    <name evidence="1" type="ORF">H9800_03665</name>
</gene>
<accession>A0A9D2H3G4</accession>
<dbReference type="Pfam" id="PF04343">
    <property type="entry name" value="DUF488"/>
    <property type="match status" value="1"/>
</dbReference>
<dbReference type="Proteomes" id="UP000824220">
    <property type="component" value="Unassembled WGS sequence"/>
</dbReference>
<sequence length="183" mass="20444">MTGPREIWTIGHWTHPVADFLELLHPRAIASLVDVRAHPGSRRSPQFGSDAMAAWLADDGIDYRRLAALSGRRPRQDADPSINAGWQNSSFKNYADYTLTDEYRRGVEELTAIAASRRTAIMCGEPVPWRCHRLLISNTLVVQGWAVHHVMPDGSVREHVLGQWGAPATLEGEYLTYPDEASD</sequence>
<dbReference type="EMBL" id="DXAM01000050">
    <property type="protein sequence ID" value="HJA03937.1"/>
    <property type="molecule type" value="Genomic_DNA"/>
</dbReference>
<protein>
    <submittedName>
        <fullName evidence="1">DUF488 domain-containing protein</fullName>
    </submittedName>
</protein>
<evidence type="ECO:0000313" key="1">
    <source>
        <dbReference type="EMBL" id="HJA03937.1"/>
    </source>
</evidence>
<reference evidence="1" key="1">
    <citation type="journal article" date="2021" name="PeerJ">
        <title>Extensive microbial diversity within the chicken gut microbiome revealed by metagenomics and culture.</title>
        <authorList>
            <person name="Gilroy R."/>
            <person name="Ravi A."/>
            <person name="Getino M."/>
            <person name="Pursley I."/>
            <person name="Horton D.L."/>
            <person name="Alikhan N.F."/>
            <person name="Baker D."/>
            <person name="Gharbi K."/>
            <person name="Hall N."/>
            <person name="Watson M."/>
            <person name="Adriaenssens E.M."/>
            <person name="Foster-Nyarko E."/>
            <person name="Jarju S."/>
            <person name="Secka A."/>
            <person name="Antonio M."/>
            <person name="Oren A."/>
            <person name="Chaudhuri R.R."/>
            <person name="La Ragione R."/>
            <person name="Hildebrand F."/>
            <person name="Pallen M.J."/>
        </authorList>
    </citation>
    <scope>NUCLEOTIDE SEQUENCE</scope>
    <source>
        <strain evidence="1">ChiHjej8B7-3636</strain>
    </source>
</reference>
<evidence type="ECO:0000313" key="2">
    <source>
        <dbReference type="Proteomes" id="UP000824220"/>
    </source>
</evidence>
<dbReference type="InterPro" id="IPR014519">
    <property type="entry name" value="UCP024492"/>
</dbReference>
<proteinExistence type="predicted"/>
<dbReference type="PANTHER" id="PTHR39337">
    <property type="entry name" value="BLR5642 PROTEIN"/>
    <property type="match status" value="1"/>
</dbReference>
<name>A0A9D2H3G4_9MICO</name>
<dbReference type="InterPro" id="IPR007438">
    <property type="entry name" value="DUF488"/>
</dbReference>